<keyword evidence="3" id="KW-0285">Flavoprotein</keyword>
<dbReference type="PANTHER" id="PTHR43706:SF47">
    <property type="entry name" value="EXTERNAL NADH-UBIQUINONE OXIDOREDUCTASE 1, MITOCHONDRIAL-RELATED"/>
    <property type="match status" value="1"/>
</dbReference>
<evidence type="ECO:0000313" key="13">
    <source>
        <dbReference type="Proteomes" id="UP000070544"/>
    </source>
</evidence>
<dbReference type="PRINTS" id="PR00368">
    <property type="entry name" value="FADPNR"/>
</dbReference>
<evidence type="ECO:0000259" key="11">
    <source>
        <dbReference type="Pfam" id="PF22366"/>
    </source>
</evidence>
<comment type="catalytic activity">
    <reaction evidence="8">
        <text>a quinone + NADH + H(+) = a quinol + NAD(+)</text>
        <dbReference type="Rhea" id="RHEA:46160"/>
        <dbReference type="ChEBI" id="CHEBI:15378"/>
        <dbReference type="ChEBI" id="CHEBI:24646"/>
        <dbReference type="ChEBI" id="CHEBI:57540"/>
        <dbReference type="ChEBI" id="CHEBI:57945"/>
        <dbReference type="ChEBI" id="CHEBI:132124"/>
        <dbReference type="EC" id="1.6.5.9"/>
    </reaction>
</comment>
<evidence type="ECO:0000256" key="1">
    <source>
        <dbReference type="ARBA" id="ARBA00005272"/>
    </source>
</evidence>
<reference evidence="12 13" key="1">
    <citation type="journal article" date="2015" name="Genome Biol. Evol.">
        <title>Phylogenomic analyses indicate that early fungi evolved digesting cell walls of algal ancestors of land plants.</title>
        <authorList>
            <person name="Chang Y."/>
            <person name="Wang S."/>
            <person name="Sekimoto S."/>
            <person name="Aerts A.L."/>
            <person name="Choi C."/>
            <person name="Clum A."/>
            <person name="LaButti K.M."/>
            <person name="Lindquist E.A."/>
            <person name="Yee Ngan C."/>
            <person name="Ohm R.A."/>
            <person name="Salamov A.A."/>
            <person name="Grigoriev I.V."/>
            <person name="Spatafora J.W."/>
            <person name="Berbee M.L."/>
        </authorList>
    </citation>
    <scope>NUCLEOTIDE SEQUENCE [LARGE SCALE GENOMIC DNA]</scope>
    <source>
        <strain evidence="12 13">JEL478</strain>
    </source>
</reference>
<dbReference type="OMA" id="QIPAQKD"/>
<dbReference type="InterPro" id="IPR036188">
    <property type="entry name" value="FAD/NAD-bd_sf"/>
</dbReference>
<evidence type="ECO:0000256" key="8">
    <source>
        <dbReference type="ARBA" id="ARBA00047599"/>
    </source>
</evidence>
<keyword evidence="5" id="KW-0809">Transit peptide</keyword>
<protein>
    <recommendedName>
        <fullName evidence="2">NADH:ubiquinone reductase (non-electrogenic)</fullName>
        <ecNumber evidence="2">1.6.5.9</ecNumber>
    </recommendedName>
</protein>
<proteinExistence type="inferred from homology"/>
<evidence type="ECO:0000256" key="4">
    <source>
        <dbReference type="ARBA" id="ARBA00022827"/>
    </source>
</evidence>
<dbReference type="Proteomes" id="UP000070544">
    <property type="component" value="Unassembled WGS sequence"/>
</dbReference>
<comment type="catalytic activity">
    <reaction evidence="9">
        <text>a ubiquinone + NADH + H(+) = a ubiquinol + NAD(+)</text>
        <dbReference type="Rhea" id="RHEA:23152"/>
        <dbReference type="Rhea" id="RHEA-COMP:9565"/>
        <dbReference type="Rhea" id="RHEA-COMP:9566"/>
        <dbReference type="ChEBI" id="CHEBI:15378"/>
        <dbReference type="ChEBI" id="CHEBI:16389"/>
        <dbReference type="ChEBI" id="CHEBI:17976"/>
        <dbReference type="ChEBI" id="CHEBI:57540"/>
        <dbReference type="ChEBI" id="CHEBI:57945"/>
    </reaction>
</comment>
<dbReference type="Gene3D" id="3.50.50.100">
    <property type="match status" value="1"/>
</dbReference>
<dbReference type="GO" id="GO:0050136">
    <property type="term" value="F:NADH dehydrogenase (quinone) (non-electrogenic) activity"/>
    <property type="evidence" value="ECO:0007669"/>
    <property type="project" value="UniProtKB-EC"/>
</dbReference>
<evidence type="ECO:0000313" key="12">
    <source>
        <dbReference type="EMBL" id="KXS16878.1"/>
    </source>
</evidence>
<evidence type="ECO:0000256" key="2">
    <source>
        <dbReference type="ARBA" id="ARBA00012637"/>
    </source>
</evidence>
<gene>
    <name evidence="12" type="ORF">M427DRAFT_55205</name>
</gene>
<evidence type="ECO:0000256" key="6">
    <source>
        <dbReference type="ARBA" id="ARBA00023002"/>
    </source>
</evidence>
<dbReference type="OrthoDB" id="3244603at2759"/>
<keyword evidence="13" id="KW-1185">Reference proteome</keyword>
<accession>A0A139AJJ1</accession>
<comment type="similarity">
    <text evidence="1">Belongs to the NADH dehydrogenase family.</text>
</comment>
<dbReference type="EC" id="1.6.5.9" evidence="2"/>
<dbReference type="InterPro" id="IPR023753">
    <property type="entry name" value="FAD/NAD-binding_dom"/>
</dbReference>
<evidence type="ECO:0000256" key="7">
    <source>
        <dbReference type="ARBA" id="ARBA00023027"/>
    </source>
</evidence>
<evidence type="ECO:0000256" key="5">
    <source>
        <dbReference type="ARBA" id="ARBA00022946"/>
    </source>
</evidence>
<evidence type="ECO:0000256" key="3">
    <source>
        <dbReference type="ARBA" id="ARBA00022630"/>
    </source>
</evidence>
<keyword evidence="4" id="KW-0274">FAD</keyword>
<dbReference type="InterPro" id="IPR045024">
    <property type="entry name" value="NDH-2"/>
</dbReference>
<evidence type="ECO:0000259" key="10">
    <source>
        <dbReference type="Pfam" id="PF07992"/>
    </source>
</evidence>
<keyword evidence="6" id="KW-0560">Oxidoreductase</keyword>
<dbReference type="EMBL" id="KQ965750">
    <property type="protein sequence ID" value="KXS16878.1"/>
    <property type="molecule type" value="Genomic_DNA"/>
</dbReference>
<keyword evidence="7" id="KW-0520">NAD</keyword>
<name>A0A139AJJ1_GONPJ</name>
<feature type="domain" description="External alternative NADH-ubiquinone oxidoreductase-like C-terminal" evidence="11">
    <location>
        <begin position="470"/>
        <end position="531"/>
    </location>
</feature>
<organism evidence="12 13">
    <name type="scientific">Gonapodya prolifera (strain JEL478)</name>
    <name type="common">Monoblepharis prolifera</name>
    <dbReference type="NCBI Taxonomy" id="1344416"/>
    <lineage>
        <taxon>Eukaryota</taxon>
        <taxon>Fungi</taxon>
        <taxon>Fungi incertae sedis</taxon>
        <taxon>Chytridiomycota</taxon>
        <taxon>Chytridiomycota incertae sedis</taxon>
        <taxon>Monoblepharidomycetes</taxon>
        <taxon>Monoblepharidales</taxon>
        <taxon>Gonapodyaceae</taxon>
        <taxon>Gonapodya</taxon>
    </lineage>
</organism>
<dbReference type="Pfam" id="PF07992">
    <property type="entry name" value="Pyr_redox_2"/>
    <property type="match status" value="1"/>
</dbReference>
<dbReference type="SUPFAM" id="SSF51905">
    <property type="entry name" value="FAD/NAD(P)-binding domain"/>
    <property type="match status" value="2"/>
</dbReference>
<evidence type="ECO:0000256" key="9">
    <source>
        <dbReference type="ARBA" id="ARBA00049010"/>
    </source>
</evidence>
<sequence length="535" mass="58849">MSLGPISARGFASKAVAPSGSSESGSQGSPKGRFSRFGLSFAAIGGLALSYGAYCELNNPSSNQLPFGDPSLPTLVVLGAGWGSTSFLASLDTENYNVVVVSPRNYFLFTPLLPSCTVGTLELRSLMLPMRFITSRKRRAVKFVEADVTDVDPVSRTVTFQDNSELVGTVSKALVKYDFLVMGVGAENATFGIKGVKEHGLFLKEIWDAKRIRQKLMDCLETASFPGQPTEEVDRLLHMVVVGGGPTGVEYAAELRDFIVEDLRKWFPDVVNRVKITLVEALPHVLAAFDKSLVDYTERHFRQENIEVRLNTMVREVREKEIVVAEKVRRFVTETGEDGKEKVVEKDVLETGTVPYGMLVWAAGNATRAVTQSLISKLPKEKQNQRRGLVVDEHLAVEGAERIYAMGDCTATKYAPTAQVASQQGKYLASLFSDRGRKIRQLASAEGKNIQHACDEVEAKEGEKTFGYSHLGSLAYIGTDQAIADLPGGVRVAGAATYLFWRSVYLSNLFTLRNKMLVSFDWVKKTLFGRDIARE</sequence>
<dbReference type="PANTHER" id="PTHR43706">
    <property type="entry name" value="NADH DEHYDROGENASE"/>
    <property type="match status" value="1"/>
</dbReference>
<dbReference type="GO" id="GO:0005739">
    <property type="term" value="C:mitochondrion"/>
    <property type="evidence" value="ECO:0007669"/>
    <property type="project" value="TreeGrafter"/>
</dbReference>
<dbReference type="AlphaFoldDB" id="A0A139AJJ1"/>
<dbReference type="STRING" id="1344416.A0A139AJJ1"/>
<dbReference type="Pfam" id="PF22366">
    <property type="entry name" value="NDH2_C"/>
    <property type="match status" value="1"/>
</dbReference>
<feature type="domain" description="FAD/NAD(P)-binding" evidence="10">
    <location>
        <begin position="75"/>
        <end position="425"/>
    </location>
</feature>
<dbReference type="InterPro" id="IPR054585">
    <property type="entry name" value="NDH2-like_C"/>
</dbReference>